<dbReference type="InterPro" id="IPR011639">
    <property type="entry name" value="MethylTrfase_TaqI-like_dom"/>
</dbReference>
<dbReference type="PANTHER" id="PTHR33841">
    <property type="entry name" value="DNA METHYLTRANSFERASE YEEA-RELATED"/>
    <property type="match status" value="1"/>
</dbReference>
<dbReference type="EMBL" id="RQSP01000011">
    <property type="protein sequence ID" value="KAB5607458.1"/>
    <property type="molecule type" value="Genomic_DNA"/>
</dbReference>
<name>A0A5N5RJI9_9BIFI</name>
<comment type="catalytic activity">
    <reaction evidence="5">
        <text>a 2'-deoxyadenosine in DNA + S-adenosyl-L-methionine = an N(6)-methyl-2'-deoxyadenosine in DNA + S-adenosyl-L-homocysteine + H(+)</text>
        <dbReference type="Rhea" id="RHEA:15197"/>
        <dbReference type="Rhea" id="RHEA-COMP:12418"/>
        <dbReference type="Rhea" id="RHEA-COMP:12419"/>
        <dbReference type="ChEBI" id="CHEBI:15378"/>
        <dbReference type="ChEBI" id="CHEBI:57856"/>
        <dbReference type="ChEBI" id="CHEBI:59789"/>
        <dbReference type="ChEBI" id="CHEBI:90615"/>
        <dbReference type="ChEBI" id="CHEBI:90616"/>
        <dbReference type="EC" id="2.1.1.72"/>
    </reaction>
</comment>
<organism evidence="7 8">
    <name type="scientific">Bifidobacterium jacchi</name>
    <dbReference type="NCBI Taxonomy" id="2490545"/>
    <lineage>
        <taxon>Bacteria</taxon>
        <taxon>Bacillati</taxon>
        <taxon>Actinomycetota</taxon>
        <taxon>Actinomycetes</taxon>
        <taxon>Bifidobacteriales</taxon>
        <taxon>Bifidobacteriaceae</taxon>
        <taxon>Bifidobacterium</taxon>
    </lineage>
</organism>
<feature type="domain" description="Type II methyltransferase M.TaqI-like" evidence="6">
    <location>
        <begin position="353"/>
        <end position="588"/>
    </location>
</feature>
<dbReference type="InterPro" id="IPR029063">
    <property type="entry name" value="SAM-dependent_MTases_sf"/>
</dbReference>
<dbReference type="InterPro" id="IPR050953">
    <property type="entry name" value="N4_N6_ade-DNA_methylase"/>
</dbReference>
<dbReference type="GO" id="GO:0003676">
    <property type="term" value="F:nucleic acid binding"/>
    <property type="evidence" value="ECO:0007669"/>
    <property type="project" value="InterPro"/>
</dbReference>
<evidence type="ECO:0000256" key="5">
    <source>
        <dbReference type="ARBA" id="ARBA00047942"/>
    </source>
</evidence>
<keyword evidence="8" id="KW-1185">Reference proteome</keyword>
<dbReference type="GO" id="GO:0006304">
    <property type="term" value="P:DNA modification"/>
    <property type="evidence" value="ECO:0007669"/>
    <property type="project" value="InterPro"/>
</dbReference>
<proteinExistence type="predicted"/>
<comment type="caution">
    <text evidence="7">The sequence shown here is derived from an EMBL/GenBank/DDBJ whole genome shotgun (WGS) entry which is preliminary data.</text>
</comment>
<dbReference type="Proteomes" id="UP000326336">
    <property type="component" value="Unassembled WGS sequence"/>
</dbReference>
<dbReference type="PANTHER" id="PTHR33841:SF1">
    <property type="entry name" value="DNA METHYLTRANSFERASE A"/>
    <property type="match status" value="1"/>
</dbReference>
<evidence type="ECO:0000256" key="4">
    <source>
        <dbReference type="ARBA" id="ARBA00022691"/>
    </source>
</evidence>
<dbReference type="RefSeq" id="WP_151916618.1">
    <property type="nucleotide sequence ID" value="NZ_RQSP01000011.1"/>
</dbReference>
<evidence type="ECO:0000256" key="1">
    <source>
        <dbReference type="ARBA" id="ARBA00011900"/>
    </source>
</evidence>
<dbReference type="InterPro" id="IPR002052">
    <property type="entry name" value="DNA_methylase_N6_adenine_CS"/>
</dbReference>
<evidence type="ECO:0000313" key="7">
    <source>
        <dbReference type="EMBL" id="KAB5607458.1"/>
    </source>
</evidence>
<gene>
    <name evidence="7" type="primary">pglX</name>
    <name evidence="7" type="ORF">EHS19_04640</name>
</gene>
<keyword evidence="2 7" id="KW-0489">Methyltransferase</keyword>
<dbReference type="Pfam" id="PF07669">
    <property type="entry name" value="Eco57I"/>
    <property type="match status" value="1"/>
</dbReference>
<dbReference type="Gene3D" id="3.40.50.150">
    <property type="entry name" value="Vaccinia Virus protein VP39"/>
    <property type="match status" value="1"/>
</dbReference>
<dbReference type="AlphaFoldDB" id="A0A5N5RJI9"/>
<protein>
    <recommendedName>
        <fullName evidence="1">site-specific DNA-methyltransferase (adenine-specific)</fullName>
        <ecNumber evidence="1">2.1.1.72</ecNumber>
    </recommendedName>
</protein>
<keyword evidence="3 7" id="KW-0808">Transferase</keyword>
<dbReference type="EC" id="2.1.1.72" evidence="1"/>
<evidence type="ECO:0000313" key="8">
    <source>
        <dbReference type="Proteomes" id="UP000326336"/>
    </source>
</evidence>
<evidence type="ECO:0000259" key="6">
    <source>
        <dbReference type="Pfam" id="PF07669"/>
    </source>
</evidence>
<evidence type="ECO:0000256" key="3">
    <source>
        <dbReference type="ARBA" id="ARBA00022679"/>
    </source>
</evidence>
<dbReference type="GO" id="GO:0032259">
    <property type="term" value="P:methylation"/>
    <property type="evidence" value="ECO:0007669"/>
    <property type="project" value="UniProtKB-KW"/>
</dbReference>
<dbReference type="PROSITE" id="PS00092">
    <property type="entry name" value="N6_MTASE"/>
    <property type="match status" value="1"/>
</dbReference>
<dbReference type="SUPFAM" id="SSF53335">
    <property type="entry name" value="S-adenosyl-L-methionine-dependent methyltransferases"/>
    <property type="match status" value="1"/>
</dbReference>
<dbReference type="InterPro" id="IPR047939">
    <property type="entry name" value="BREX_1_PglX"/>
</dbReference>
<reference evidence="7 8" key="1">
    <citation type="journal article" date="2019" name="Int. J. Syst. Evol. Microbiol.">
        <title>Bifidobacterium jacchi sp. nov., isolated from the faeces of a baby common marmoset (Callithrix jacchus).</title>
        <authorList>
            <person name="Modesto M."/>
            <person name="Watanabe K."/>
            <person name="Arita M."/>
            <person name="Satti M."/>
            <person name="Oki K."/>
            <person name="Sciavilla P."/>
            <person name="Patavino C."/>
            <person name="Camma C."/>
            <person name="Michelini S."/>
            <person name="Sgorbati B."/>
            <person name="Mattarelli P."/>
        </authorList>
    </citation>
    <scope>NUCLEOTIDE SEQUENCE [LARGE SCALE GENOMIC DNA]</scope>
    <source>
        <strain evidence="7 8">MRM 9.3</strain>
    </source>
</reference>
<dbReference type="PRINTS" id="PR00507">
    <property type="entry name" value="N12N6MTFRASE"/>
</dbReference>
<dbReference type="NCBIfam" id="NF033452">
    <property type="entry name" value="BREX_1_MTaseX"/>
    <property type="match status" value="1"/>
</dbReference>
<accession>A0A5N5RJI9</accession>
<dbReference type="OrthoDB" id="4280289at2"/>
<keyword evidence="4" id="KW-0949">S-adenosyl-L-methionine</keyword>
<dbReference type="GO" id="GO:0009007">
    <property type="term" value="F:site-specific DNA-methyltransferase (adenine-specific) activity"/>
    <property type="evidence" value="ECO:0007669"/>
    <property type="project" value="UniProtKB-EC"/>
</dbReference>
<evidence type="ECO:0000256" key="2">
    <source>
        <dbReference type="ARBA" id="ARBA00022603"/>
    </source>
</evidence>
<sequence>MNTSKLQAFAAGARVELIKAVRAKLDAAMEPDSAARVDNPRAFAKLEEEIRANGGGEEGRAKTAERHAYRWFNRIIALRYMDANEFTMPHVVSGDDADNPNALPGVLSAAKRGEFDESVFGNVGAKAKVMPTIQALLDGTKTSNDPQGDAYGLLLRAYCDYWHRFMPFMFDESGAADELLLPADLLASDSVLRRAVEAMPVADCIGDDGEGTVEIIGWLYQFYIAERKTQVMAGFKKSKKAGAAEIPAATQLFTPDWIVQYLVQNTVGRLWTQNHPESRLHESWEYYIEPAKSGSTASEQGSVLRIDSPEDLTVCDPACGSGHMLTYAFDLLYDIYDEAGYSANEIPGLILQHNLFGMEIDERAANLAAFALTMKARGRYRRFFRKQVQPNIQRITPEYFTDMEVQELNDLYDVTLDADTWNTYQNADVYGSLIQPSTDLTDLAAAFSAPSDEADEDSSSWPPLMRGLSAELTGGETSLFSDPLADRAHTVLTQTAYLARKYAAVVANPPYMGSGNMGSELKEYVNERYPDGNKDLFAAFILRNLQLIKPNALLGMITMQSWMFLSSFEELRKGLLAKHSIETMAHLGAGAFDSIGGEVVSTTAFTIRNGASGGKGTYLRLVEVQGDDNQAAACAEAVDSPLRGELSAKPTEGSKSSILVTVNQHDFAQIPGSPIAYWIPASLKAIFNGQKIDALLFSDGLTKTGDNLHYLRLWWELSQREIADKNIYRFCAKGGDNRSYYGNLDYVIDWKPETRHHYRNDHVARLSPEYLWNREGITWTKISSKGGTFRLFRNGDIAETGGPSLFLKSSLPNHDLYSVLGLMTSSTAPYLLQSLNPTLNYQTGDVLRVPLPVDISKSQSEAVSSLIAASRSDWDSYETSWDFKDLEVLNGLSLSQPAADSSLVRGSRDVVLAEAIPAYIAHCKQIAEEQRQREIKNNELVADAYGVRDEVPCDVPIERVSLKRNPAFTYSKDTPAERDAKMAEDVVKEIISYAVGCMFGRYSLDKPGLILASQGETIDDYLREIPNPTFESDADNVIPVTDDEWFEDDLAARFRTFLAVALGEQHVNENIAYIEQVLGKPLRKYFATDFYDDHVKMYKNRPIYWMYSSRTDNKGTFKALVYLHRYTPATTNTVLKYLREFTGKLNAQSETLLASGKPAEVRKGEKLRTAVKECADYERDILYPLATANLPIDLDDGVLVNYLRMGAAVRKIASFEKKRPTVQSWTWPTNPLGKE</sequence>